<reference evidence="2" key="1">
    <citation type="submission" date="2022-11" db="UniProtKB">
        <authorList>
            <consortium name="WormBaseParasite"/>
        </authorList>
    </citation>
    <scope>IDENTIFICATION</scope>
</reference>
<dbReference type="AlphaFoldDB" id="A0A915IGK8"/>
<dbReference type="Proteomes" id="UP000887565">
    <property type="component" value="Unplaced"/>
</dbReference>
<evidence type="ECO:0000313" key="1">
    <source>
        <dbReference type="Proteomes" id="UP000887565"/>
    </source>
</evidence>
<proteinExistence type="predicted"/>
<organism evidence="1 2">
    <name type="scientific">Romanomermis culicivorax</name>
    <name type="common">Nematode worm</name>
    <dbReference type="NCBI Taxonomy" id="13658"/>
    <lineage>
        <taxon>Eukaryota</taxon>
        <taxon>Metazoa</taxon>
        <taxon>Ecdysozoa</taxon>
        <taxon>Nematoda</taxon>
        <taxon>Enoplea</taxon>
        <taxon>Dorylaimia</taxon>
        <taxon>Mermithida</taxon>
        <taxon>Mermithoidea</taxon>
        <taxon>Mermithidae</taxon>
        <taxon>Romanomermis</taxon>
    </lineage>
</organism>
<protein>
    <submittedName>
        <fullName evidence="2">Uncharacterized protein</fullName>
    </submittedName>
</protein>
<keyword evidence="1" id="KW-1185">Reference proteome</keyword>
<sequence>MIKENQRKQNECQISVMVLGQFVPKYGGKSVKYIEKQYRENKRITALENDKQQGNFSKCAAPKILTVFNLIESQILI</sequence>
<name>A0A915IGK8_ROMCU</name>
<dbReference type="WBParaSite" id="nRc.2.0.1.t12416-RA">
    <property type="protein sequence ID" value="nRc.2.0.1.t12416-RA"/>
    <property type="gene ID" value="nRc.2.0.1.g12416"/>
</dbReference>
<evidence type="ECO:0000313" key="2">
    <source>
        <dbReference type="WBParaSite" id="nRc.2.0.1.t12416-RA"/>
    </source>
</evidence>
<accession>A0A915IGK8</accession>